<dbReference type="PANTHER" id="PTHR36303:SF1">
    <property type="entry name" value="2',3'-CYCLIC-NUCLEOTIDE 2'-PHOSPHODIESTERASE"/>
    <property type="match status" value="1"/>
</dbReference>
<accession>A0A3B0RF46</accession>
<dbReference type="PIRSF" id="PIRSF004789">
    <property type="entry name" value="DR1281"/>
    <property type="match status" value="1"/>
</dbReference>
<name>A0A3B0RF46_9ZZZZ</name>
<dbReference type="EMBL" id="UOEC01000080">
    <property type="protein sequence ID" value="VAV90619.1"/>
    <property type="molecule type" value="Genomic_DNA"/>
</dbReference>
<protein>
    <submittedName>
        <fullName evidence="1">Uncharacterized protein YmdB</fullName>
    </submittedName>
</protein>
<dbReference type="GO" id="GO:0004113">
    <property type="term" value="F:2',3'-cyclic-nucleotide 3'-phosphodiesterase activity"/>
    <property type="evidence" value="ECO:0007669"/>
    <property type="project" value="TreeGrafter"/>
</dbReference>
<gene>
    <name evidence="1" type="ORF">MNBD_ALPHA08-894</name>
</gene>
<dbReference type="NCBIfam" id="TIGR00282">
    <property type="entry name" value="TIGR00282 family metallophosphoesterase"/>
    <property type="match status" value="1"/>
</dbReference>
<dbReference type="CDD" id="cd07382">
    <property type="entry name" value="MPP_DR1281"/>
    <property type="match status" value="1"/>
</dbReference>
<dbReference type="InterPro" id="IPR005235">
    <property type="entry name" value="YmdB-like"/>
</dbReference>
<dbReference type="Pfam" id="PF13277">
    <property type="entry name" value="YmdB"/>
    <property type="match status" value="1"/>
</dbReference>
<dbReference type="AlphaFoldDB" id="A0A3B0RF46"/>
<sequence length="271" mass="28656">MRLIFIGDVIGKAGRRAIHQHLPKLRDQFKPDLVVVNGENAAGGFGITEKIFNQLQGDGADVVTLGNHAFDQREALVFIERTDALLRPANYPAGTPGKGAGVFSTPGGQQVLVMNVMGLIMMNPLGDPFAAVEKELAACPMGVGCDAVIIDMHCEATSEKMAMGHFADGRASLVVGTHTHVPTADHQIFPGGTAYQTDAGMTAAYDSVIGMDKEEPLNRFLSKIPTGRMTPATGEPTMCGVAVQTDDKTGLAVKISPIRMGGQLQAVLPDF</sequence>
<reference evidence="1" key="1">
    <citation type="submission" date="2018-06" db="EMBL/GenBank/DDBJ databases">
        <authorList>
            <person name="Zhirakovskaya E."/>
        </authorList>
    </citation>
    <scope>NUCLEOTIDE SEQUENCE</scope>
</reference>
<evidence type="ECO:0000313" key="1">
    <source>
        <dbReference type="EMBL" id="VAV90619.1"/>
    </source>
</evidence>
<dbReference type="PANTHER" id="PTHR36303">
    <property type="entry name" value="2',3'-CYCLIC-NUCLEOTIDE 2'-PHOSPHODIESTERASE"/>
    <property type="match status" value="1"/>
</dbReference>
<organism evidence="1">
    <name type="scientific">hydrothermal vent metagenome</name>
    <dbReference type="NCBI Taxonomy" id="652676"/>
    <lineage>
        <taxon>unclassified sequences</taxon>
        <taxon>metagenomes</taxon>
        <taxon>ecological metagenomes</taxon>
    </lineage>
</organism>
<dbReference type="SUPFAM" id="SSF56300">
    <property type="entry name" value="Metallo-dependent phosphatases"/>
    <property type="match status" value="1"/>
</dbReference>
<dbReference type="Gene3D" id="3.60.21.10">
    <property type="match status" value="1"/>
</dbReference>
<proteinExistence type="predicted"/>
<dbReference type="InterPro" id="IPR029052">
    <property type="entry name" value="Metallo-depent_PP-like"/>
</dbReference>